<keyword evidence="5 10" id="KW-0862">Zinc</keyword>
<evidence type="ECO:0000259" key="11">
    <source>
        <dbReference type="PROSITE" id="PS50157"/>
    </source>
</evidence>
<sequence>MEYEERKSSINYNEICRCCFKSFTAKSKSVKIDKMIEKLFLEITQIELKTSKGLPDTMCITCINDLKYCSRMRRISIANQTTFYDSLEKNNMEVCTGTASSVDKYNTFTDDRLMQYDIENCDDFIKTHKIMKCPYCLQTFNDESKLKYLMETEFTISPFHSRNSKNSISSDKDFRRQKGTKPAEIALTEILTIKQKEEKHDPIIAIMEKELKLKNQCPRCGVFVKSLSEHQKIVHVQEKRFQCDFCNYSCYFKTKITRHLQRHIPKHLRDQLPCEFCTFIATRKDALKSHILTMHQKKREKDCLCIECGKSFFNKSQLNTHIKSVHEKIKNHLCNHCGKNFFNIKDMEMHIKRHGEKDLACDICEKLFYCSLDLRRHMRIHSEPKICCDIQGCSRKFYTTGKLKEHIRIRHEGARDFFCDYCSSRFSQNNNLKRHINSVHKSLRINCPIPGCNYSVARKDKYKNHLSSQHNLLDDKTKYKILKNIKFV</sequence>
<evidence type="ECO:0000256" key="7">
    <source>
        <dbReference type="ARBA" id="ARBA00023163"/>
    </source>
</evidence>
<dbReference type="PROSITE" id="PS51915">
    <property type="entry name" value="ZAD"/>
    <property type="match status" value="1"/>
</dbReference>
<accession>A0A1J1I3S5</accession>
<dbReference type="OrthoDB" id="6077919at2759"/>
<evidence type="ECO:0000313" key="13">
    <source>
        <dbReference type="EMBL" id="CRK93017.1"/>
    </source>
</evidence>
<organism evidence="13 14">
    <name type="scientific">Clunio marinus</name>
    <dbReference type="NCBI Taxonomy" id="568069"/>
    <lineage>
        <taxon>Eukaryota</taxon>
        <taxon>Metazoa</taxon>
        <taxon>Ecdysozoa</taxon>
        <taxon>Arthropoda</taxon>
        <taxon>Hexapoda</taxon>
        <taxon>Insecta</taxon>
        <taxon>Pterygota</taxon>
        <taxon>Neoptera</taxon>
        <taxon>Endopterygota</taxon>
        <taxon>Diptera</taxon>
        <taxon>Nematocera</taxon>
        <taxon>Chironomoidea</taxon>
        <taxon>Chironomidae</taxon>
        <taxon>Clunio</taxon>
    </lineage>
</organism>
<feature type="binding site" evidence="10">
    <location>
        <position position="16"/>
    </location>
    <ligand>
        <name>Zn(2+)</name>
        <dbReference type="ChEBI" id="CHEBI:29105"/>
    </ligand>
</feature>
<evidence type="ECO:0000259" key="12">
    <source>
        <dbReference type="PROSITE" id="PS51915"/>
    </source>
</evidence>
<feature type="domain" description="C2H2-type" evidence="11">
    <location>
        <begin position="359"/>
        <end position="386"/>
    </location>
</feature>
<dbReference type="GO" id="GO:0006357">
    <property type="term" value="P:regulation of transcription by RNA polymerase II"/>
    <property type="evidence" value="ECO:0007669"/>
    <property type="project" value="TreeGrafter"/>
</dbReference>
<keyword evidence="4 9" id="KW-0863">Zinc-finger</keyword>
<protein>
    <submittedName>
        <fullName evidence="13">CLUMA_CG006595, isoform A</fullName>
    </submittedName>
</protein>
<evidence type="ECO:0000256" key="4">
    <source>
        <dbReference type="ARBA" id="ARBA00022771"/>
    </source>
</evidence>
<dbReference type="SMART" id="SM00355">
    <property type="entry name" value="ZnF_C2H2"/>
    <property type="match status" value="9"/>
</dbReference>
<keyword evidence="14" id="KW-1185">Reference proteome</keyword>
<reference evidence="13 14" key="1">
    <citation type="submission" date="2015-04" db="EMBL/GenBank/DDBJ databases">
        <authorList>
            <person name="Syromyatnikov M.Y."/>
            <person name="Popov V.N."/>
        </authorList>
    </citation>
    <scope>NUCLEOTIDE SEQUENCE [LARGE SCALE GENOMIC DNA]</scope>
</reference>
<dbReference type="Pfam" id="PF00096">
    <property type="entry name" value="zf-C2H2"/>
    <property type="match status" value="1"/>
</dbReference>
<name>A0A1J1I3S5_9DIPT</name>
<evidence type="ECO:0000256" key="2">
    <source>
        <dbReference type="ARBA" id="ARBA00022723"/>
    </source>
</evidence>
<dbReference type="GO" id="GO:0008270">
    <property type="term" value="F:zinc ion binding"/>
    <property type="evidence" value="ECO:0007669"/>
    <property type="project" value="UniProtKB-UniRule"/>
</dbReference>
<evidence type="ECO:0000256" key="5">
    <source>
        <dbReference type="ARBA" id="ARBA00022833"/>
    </source>
</evidence>
<dbReference type="FunFam" id="3.30.160.60:FF:000100">
    <property type="entry name" value="Zinc finger 45-like"/>
    <property type="match status" value="1"/>
</dbReference>
<dbReference type="Proteomes" id="UP000183832">
    <property type="component" value="Unassembled WGS sequence"/>
</dbReference>
<dbReference type="PANTHER" id="PTHR46179">
    <property type="entry name" value="ZINC FINGER PROTEIN"/>
    <property type="match status" value="1"/>
</dbReference>
<evidence type="ECO:0000256" key="8">
    <source>
        <dbReference type="ARBA" id="ARBA00023242"/>
    </source>
</evidence>
<evidence type="ECO:0000256" key="3">
    <source>
        <dbReference type="ARBA" id="ARBA00022737"/>
    </source>
</evidence>
<dbReference type="Pfam" id="PF13894">
    <property type="entry name" value="zf-C2H2_4"/>
    <property type="match status" value="1"/>
</dbReference>
<feature type="binding site" evidence="10">
    <location>
        <position position="19"/>
    </location>
    <ligand>
        <name>Zn(2+)</name>
        <dbReference type="ChEBI" id="CHEBI:29105"/>
    </ligand>
</feature>
<dbReference type="AlphaFoldDB" id="A0A1J1I3S5"/>
<feature type="domain" description="C2H2-type" evidence="11">
    <location>
        <begin position="303"/>
        <end position="331"/>
    </location>
</feature>
<dbReference type="PROSITE" id="PS50157">
    <property type="entry name" value="ZINC_FINGER_C2H2_2"/>
    <property type="match status" value="5"/>
</dbReference>
<dbReference type="EMBL" id="CVRI01000036">
    <property type="protein sequence ID" value="CRK93017.1"/>
    <property type="molecule type" value="Genomic_DNA"/>
</dbReference>
<evidence type="ECO:0000313" key="14">
    <source>
        <dbReference type="Proteomes" id="UP000183832"/>
    </source>
</evidence>
<dbReference type="STRING" id="568069.A0A1J1I3S5"/>
<feature type="binding site" evidence="10">
    <location>
        <position position="59"/>
    </location>
    <ligand>
        <name>Zn(2+)</name>
        <dbReference type="ChEBI" id="CHEBI:29105"/>
    </ligand>
</feature>
<dbReference type="Gene3D" id="3.30.160.60">
    <property type="entry name" value="Classic Zinc Finger"/>
    <property type="match status" value="4"/>
</dbReference>
<feature type="domain" description="C2H2-type" evidence="11">
    <location>
        <begin position="332"/>
        <end position="359"/>
    </location>
</feature>
<dbReference type="InterPro" id="IPR013087">
    <property type="entry name" value="Znf_C2H2_type"/>
</dbReference>
<feature type="domain" description="C2H2-type" evidence="11">
    <location>
        <begin position="417"/>
        <end position="445"/>
    </location>
</feature>
<dbReference type="PROSITE" id="PS00028">
    <property type="entry name" value="ZINC_FINGER_C2H2_1"/>
    <property type="match status" value="6"/>
</dbReference>
<feature type="domain" description="ZAD" evidence="12">
    <location>
        <begin position="14"/>
        <end position="86"/>
    </location>
</feature>
<evidence type="ECO:0000256" key="1">
    <source>
        <dbReference type="ARBA" id="ARBA00004123"/>
    </source>
</evidence>
<keyword evidence="3" id="KW-0677">Repeat</keyword>
<dbReference type="InterPro" id="IPR012934">
    <property type="entry name" value="Znf_AD"/>
</dbReference>
<evidence type="ECO:0000256" key="9">
    <source>
        <dbReference type="PROSITE-ProRule" id="PRU00042"/>
    </source>
</evidence>
<feature type="domain" description="C2H2-type" evidence="11">
    <location>
        <begin position="386"/>
        <end position="416"/>
    </location>
</feature>
<dbReference type="PANTHER" id="PTHR46179:SF13">
    <property type="entry name" value="C2H2-TYPE DOMAIN-CONTAINING PROTEIN"/>
    <property type="match status" value="1"/>
</dbReference>
<dbReference type="SUPFAM" id="SSF57667">
    <property type="entry name" value="beta-beta-alpha zinc fingers"/>
    <property type="match status" value="5"/>
</dbReference>
<evidence type="ECO:0000256" key="6">
    <source>
        <dbReference type="ARBA" id="ARBA00023015"/>
    </source>
</evidence>
<comment type="subcellular location">
    <subcellularLocation>
        <location evidence="1">Nucleus</location>
    </subcellularLocation>
</comment>
<proteinExistence type="predicted"/>
<dbReference type="InterPro" id="IPR051061">
    <property type="entry name" value="Zinc_finger_trans_reg"/>
</dbReference>
<dbReference type="GO" id="GO:0005634">
    <property type="term" value="C:nucleus"/>
    <property type="evidence" value="ECO:0007669"/>
    <property type="project" value="UniProtKB-SubCell"/>
</dbReference>
<keyword evidence="7" id="KW-0804">Transcription</keyword>
<evidence type="ECO:0000256" key="10">
    <source>
        <dbReference type="PROSITE-ProRule" id="PRU01263"/>
    </source>
</evidence>
<dbReference type="InterPro" id="IPR036236">
    <property type="entry name" value="Znf_C2H2_sf"/>
</dbReference>
<keyword evidence="2 10" id="KW-0479">Metal-binding</keyword>
<keyword evidence="8" id="KW-0539">Nucleus</keyword>
<keyword evidence="6" id="KW-0805">Transcription regulation</keyword>
<feature type="binding site" evidence="10">
    <location>
        <position position="62"/>
    </location>
    <ligand>
        <name>Zn(2+)</name>
        <dbReference type="ChEBI" id="CHEBI:29105"/>
    </ligand>
</feature>
<gene>
    <name evidence="13" type="ORF">CLUMA_CG006595</name>
</gene>